<dbReference type="InterPro" id="IPR013517">
    <property type="entry name" value="FG-GAP"/>
</dbReference>
<evidence type="ECO:0000256" key="1">
    <source>
        <dbReference type="ARBA" id="ARBA00022729"/>
    </source>
</evidence>
<dbReference type="SUPFAM" id="SSF69318">
    <property type="entry name" value="Integrin alpha N-terminal domain"/>
    <property type="match status" value="3"/>
</dbReference>
<feature type="signal peptide" evidence="2">
    <location>
        <begin position="1"/>
        <end position="23"/>
    </location>
</feature>
<sequence length="1058" mass="110218">MLGLMRRSVFVWFGLAACAGALACVRDDGCDDGHRLFGGRCLDLGGAVASRWGFAPEALQVADLDGDGVADLVAASPDAGAITIVWGGKDMSSGTATTWSVAAAIDGLALVDLDGDGRIDVVTAAPDDDAVAVLRNRGARELAAPELYPTLVPGPTAPRAVDLDGRGPPELVTLHRDARSLGVLLDLKPFVALEVGLGPVALADGDFDGDGRRDLAVALSEAAAVQLVVGDGAGGLSLGPRHPVGVAPFAVVAGDFDGDGAQDLATADALADAVSVLYGDGAGRLRARASWPTDPDPRALAVVPDETGGHVLYVLSYQTSTMQRLDLRRGVDQVGATRERAAALAAGDLDGDGRSELVYASRSARELGRVVPDAPGFSLAPRWETGPARRAFPLDLDDDGHDEIAVVPAAAEDAVVDLERTASLQLWRADVDEVADIDLAPLPRVDAVVVGELDARPGRELVAWSYGQLVILGERADAWVAGELLDVPGLMGVVVVDRDGDGRQELLLKRILASGSRLDHVELAEDGSLRELASRAFTGALGPVAAVDRGGAGPRDLLVIAGNQLRLDDGGDEPRTIALDGVGGVGEFALHDFDADGRLDAVLCTSVGLLRVDDLFGDPPGEPTRVDRNGCSQIDLHDFDGDERLDILAEQSDASGGATRNLLTLWLGAETGGWTRLASQSLPASAGRTRVVRLDDDSWLDLLVDELDQPARVYDMSFGTALADEPVFTGDLGHRFTDLDGDGVLDLLGLGRGLAVAHGDGQGGFSPVHQRALADLLPGAERIWSAAVDDFDRDGDAEAIVVAQRADGWRSDLRLLEPGRAASPDEPPLLELPSVFTQLALADFDGDRVLDLLAYTGLPDPQYAVLRGDGRGGFADPSWSPIALETTAPTVRPIDLDGDGRLDLLASRSDGLVLHRGLGDGRFAEPQPWHPLTGGGFAGAADIDRDGRRDLAMLVQGGLVALLGRPGGAAVSPAVLFADASAGAVVDLDGDGQLELLAGTGDALHVGRREADGRTTFVRHDLELKGLSGIFTADFDGDGLLDLGLRSGAGLTIARQRP</sequence>
<proteinExistence type="predicted"/>
<dbReference type="AlphaFoldDB" id="A0A1I1SQA1"/>
<dbReference type="Proteomes" id="UP000199400">
    <property type="component" value="Unassembled WGS sequence"/>
</dbReference>
<dbReference type="PANTHER" id="PTHR46580">
    <property type="entry name" value="SENSOR KINASE-RELATED"/>
    <property type="match status" value="1"/>
</dbReference>
<dbReference type="STRING" id="54.SAMN02745121_00199"/>
<dbReference type="PROSITE" id="PS51257">
    <property type="entry name" value="PROKAR_LIPOPROTEIN"/>
    <property type="match status" value="1"/>
</dbReference>
<gene>
    <name evidence="3" type="ORF">SAMN02745121_00199</name>
</gene>
<organism evidence="3 4">
    <name type="scientific">Nannocystis exedens</name>
    <dbReference type="NCBI Taxonomy" id="54"/>
    <lineage>
        <taxon>Bacteria</taxon>
        <taxon>Pseudomonadati</taxon>
        <taxon>Myxococcota</taxon>
        <taxon>Polyangia</taxon>
        <taxon>Nannocystales</taxon>
        <taxon>Nannocystaceae</taxon>
        <taxon>Nannocystis</taxon>
    </lineage>
</organism>
<evidence type="ECO:0000313" key="3">
    <source>
        <dbReference type="EMBL" id="SFD48659.1"/>
    </source>
</evidence>
<name>A0A1I1SQA1_9BACT</name>
<feature type="chain" id="PRO_5011761524" evidence="2">
    <location>
        <begin position="24"/>
        <end position="1058"/>
    </location>
</feature>
<dbReference type="Pfam" id="PF13517">
    <property type="entry name" value="FG-GAP_3"/>
    <property type="match status" value="5"/>
</dbReference>
<protein>
    <submittedName>
        <fullName evidence="3">Repeat domain-containing protein</fullName>
    </submittedName>
</protein>
<keyword evidence="4" id="KW-1185">Reference proteome</keyword>
<evidence type="ECO:0000313" key="4">
    <source>
        <dbReference type="Proteomes" id="UP000199400"/>
    </source>
</evidence>
<dbReference type="Gene3D" id="2.130.10.130">
    <property type="entry name" value="Integrin alpha, N-terminal"/>
    <property type="match status" value="2"/>
</dbReference>
<keyword evidence="1 2" id="KW-0732">Signal</keyword>
<evidence type="ECO:0000256" key="2">
    <source>
        <dbReference type="SAM" id="SignalP"/>
    </source>
</evidence>
<reference evidence="4" key="1">
    <citation type="submission" date="2016-10" db="EMBL/GenBank/DDBJ databases">
        <authorList>
            <person name="Varghese N."/>
            <person name="Submissions S."/>
        </authorList>
    </citation>
    <scope>NUCLEOTIDE SEQUENCE [LARGE SCALE GENOMIC DNA]</scope>
    <source>
        <strain evidence="4">ATCC 25963</strain>
    </source>
</reference>
<accession>A0A1I1SQA1</accession>
<dbReference type="OrthoDB" id="5287961at2"/>
<dbReference type="EMBL" id="FOMX01000002">
    <property type="protein sequence ID" value="SFD48659.1"/>
    <property type="molecule type" value="Genomic_DNA"/>
</dbReference>
<dbReference type="InterPro" id="IPR028994">
    <property type="entry name" value="Integrin_alpha_N"/>
</dbReference>